<dbReference type="Proteomes" id="UP000596660">
    <property type="component" value="Unplaced"/>
</dbReference>
<dbReference type="Gramene" id="AUR62027560-RA">
    <property type="protein sequence ID" value="AUR62027560-RA:cds"/>
    <property type="gene ID" value="AUR62027560"/>
</dbReference>
<name>A0A803MDL7_CHEQI</name>
<keyword evidence="4" id="KW-1185">Reference proteome</keyword>
<feature type="chain" id="PRO_5031392644" evidence="2">
    <location>
        <begin position="18"/>
        <end position="346"/>
    </location>
</feature>
<dbReference type="AlphaFoldDB" id="A0A803MDL7"/>
<accession>A0A803MDL7</accession>
<dbReference type="RefSeq" id="XP_021722588.1">
    <property type="nucleotide sequence ID" value="XM_021866896.1"/>
</dbReference>
<dbReference type="KEGG" id="cqi:110690063"/>
<dbReference type="RefSeq" id="XP_021722583.1">
    <property type="nucleotide sequence ID" value="XM_021866891.1"/>
</dbReference>
<evidence type="ECO:0000256" key="2">
    <source>
        <dbReference type="SAM" id="SignalP"/>
    </source>
</evidence>
<proteinExistence type="predicted"/>
<dbReference type="OrthoDB" id="1712760at2759"/>
<organism evidence="3 4">
    <name type="scientific">Chenopodium quinoa</name>
    <name type="common">Quinoa</name>
    <dbReference type="NCBI Taxonomy" id="63459"/>
    <lineage>
        <taxon>Eukaryota</taxon>
        <taxon>Viridiplantae</taxon>
        <taxon>Streptophyta</taxon>
        <taxon>Embryophyta</taxon>
        <taxon>Tracheophyta</taxon>
        <taxon>Spermatophyta</taxon>
        <taxon>Magnoliopsida</taxon>
        <taxon>eudicotyledons</taxon>
        <taxon>Gunneridae</taxon>
        <taxon>Pentapetalae</taxon>
        <taxon>Caryophyllales</taxon>
        <taxon>Chenopodiaceae</taxon>
        <taxon>Chenopodioideae</taxon>
        <taxon>Atripliceae</taxon>
        <taxon>Chenopodium</taxon>
    </lineage>
</organism>
<feature type="region of interest" description="Disordered" evidence="1">
    <location>
        <begin position="304"/>
        <end position="334"/>
    </location>
</feature>
<keyword evidence="2" id="KW-0732">Signal</keyword>
<reference evidence="3" key="2">
    <citation type="submission" date="2021-03" db="UniProtKB">
        <authorList>
            <consortium name="EnsemblPlants"/>
        </authorList>
    </citation>
    <scope>IDENTIFICATION</scope>
</reference>
<protein>
    <submittedName>
        <fullName evidence="3">Uncharacterized protein</fullName>
    </submittedName>
</protein>
<dbReference type="RefSeq" id="XP_021722593.1">
    <property type="nucleotide sequence ID" value="XM_021866901.1"/>
</dbReference>
<sequence length="346" mass="38836">MFMVLLLVLTSKSYELAMGGGADSAVAGPETRKVSISFSCLLQQVVEYLKIPQPAYYLVDTRKNAVKLVPETDPSLGFYVYEGGPAKKVGELRERAAENVFRSLRMEYNIQVGDLTSKKIKKLQRCEFLYQIKRIELESMEREAGKVPVKWPDVPNQKRCKKYVCIDYMDVLRTLIVETKARVSPVETFKLGPAKFISWLTIYAPSIATGMECIFSAVRADCKATKQEAAKRAVDFLRTAYNLDIVDLKYGNGFYAGIKCSLARESYLAAKERVLGIQGALHLAPFLGEDGCITPKSVAHRILTPTLPPPPPHKARARPSFGDRLSQKPFSVPPELDNLFKRRKFD</sequence>
<reference evidence="3" key="1">
    <citation type="journal article" date="2017" name="Nature">
        <title>The genome of Chenopodium quinoa.</title>
        <authorList>
            <person name="Jarvis D.E."/>
            <person name="Ho Y.S."/>
            <person name="Lightfoot D.J."/>
            <person name="Schmoeckel S.M."/>
            <person name="Li B."/>
            <person name="Borm T.J.A."/>
            <person name="Ohyanagi H."/>
            <person name="Mineta K."/>
            <person name="Michell C.T."/>
            <person name="Saber N."/>
            <person name="Kharbatia N.M."/>
            <person name="Rupper R.R."/>
            <person name="Sharp A.R."/>
            <person name="Dally N."/>
            <person name="Boughton B.A."/>
            <person name="Woo Y.H."/>
            <person name="Gao G."/>
            <person name="Schijlen E.G.W.M."/>
            <person name="Guo X."/>
            <person name="Momin A.A."/>
            <person name="Negrao S."/>
            <person name="Al-Babili S."/>
            <person name="Gehring C."/>
            <person name="Roessner U."/>
            <person name="Jung C."/>
            <person name="Murphy K."/>
            <person name="Arold S.T."/>
            <person name="Gojobori T."/>
            <person name="van der Linden C.G."/>
            <person name="van Loo E.N."/>
            <person name="Jellen E.N."/>
            <person name="Maughan P.J."/>
            <person name="Tester M."/>
        </authorList>
    </citation>
    <scope>NUCLEOTIDE SEQUENCE [LARGE SCALE GENOMIC DNA]</scope>
    <source>
        <strain evidence="3">cv. PI 614886</strain>
    </source>
</reference>
<feature type="signal peptide" evidence="2">
    <location>
        <begin position="1"/>
        <end position="17"/>
    </location>
</feature>
<dbReference type="EnsemblPlants" id="AUR62027560-RA">
    <property type="protein sequence ID" value="AUR62027560-RA:cds"/>
    <property type="gene ID" value="AUR62027560"/>
</dbReference>
<evidence type="ECO:0000256" key="1">
    <source>
        <dbReference type="SAM" id="MobiDB-lite"/>
    </source>
</evidence>
<dbReference type="GeneID" id="110690063"/>
<gene>
    <name evidence="3" type="primary">LOC110690063</name>
</gene>
<evidence type="ECO:0000313" key="4">
    <source>
        <dbReference type="Proteomes" id="UP000596660"/>
    </source>
</evidence>
<evidence type="ECO:0000313" key="3">
    <source>
        <dbReference type="EnsemblPlants" id="AUR62027560-RA:cds"/>
    </source>
</evidence>